<sequence>MHCLSLLLCLLLLLLPLVTDATECYHFGVNMKTLNETKKFNTKEALTDELKRELRAGGKAEYTIQCDTYCVQNITHTDDHIWLIGGCGTFECKEIIDAGVDCLRGSAIEKTHPSLYHYSCCCEGNKCETRAIEYFFAPNNTAFLSKTASQTLPREEIKTVVYVRTGVAALFALAAIATQVREIKDQEEYGRERIANWVSCR</sequence>
<reference evidence="3" key="1">
    <citation type="submission" date="2023-10" db="EMBL/GenBank/DDBJ databases">
        <title>Genome assembly of Pristionchus species.</title>
        <authorList>
            <person name="Yoshida K."/>
            <person name="Sommer R.J."/>
        </authorList>
    </citation>
    <scope>NUCLEOTIDE SEQUENCE</scope>
    <source>
        <strain evidence="3">RS0144</strain>
    </source>
</reference>
<evidence type="ECO:0000313" key="3">
    <source>
        <dbReference type="EMBL" id="GMT08384.1"/>
    </source>
</evidence>
<protein>
    <submittedName>
        <fullName evidence="3">Uncharacterized protein</fullName>
    </submittedName>
</protein>
<evidence type="ECO:0000256" key="1">
    <source>
        <dbReference type="SAM" id="SignalP"/>
    </source>
</evidence>
<dbReference type="Proteomes" id="UP001432027">
    <property type="component" value="Unassembled WGS sequence"/>
</dbReference>
<dbReference type="EMBL" id="BTSX01000003">
    <property type="protein sequence ID" value="GMS88504.1"/>
    <property type="molecule type" value="Genomic_DNA"/>
</dbReference>
<dbReference type="EMBL" id="BTSX01000070">
    <property type="protein sequence ID" value="GMT08384.1"/>
    <property type="molecule type" value="Genomic_DNA"/>
</dbReference>
<proteinExistence type="predicted"/>
<organism evidence="3 4">
    <name type="scientific">Pristionchus entomophagus</name>
    <dbReference type="NCBI Taxonomy" id="358040"/>
    <lineage>
        <taxon>Eukaryota</taxon>
        <taxon>Metazoa</taxon>
        <taxon>Ecdysozoa</taxon>
        <taxon>Nematoda</taxon>
        <taxon>Chromadorea</taxon>
        <taxon>Rhabditida</taxon>
        <taxon>Rhabditina</taxon>
        <taxon>Diplogasteromorpha</taxon>
        <taxon>Diplogasteroidea</taxon>
        <taxon>Neodiplogasteridae</taxon>
        <taxon>Pristionchus</taxon>
    </lineage>
</organism>
<evidence type="ECO:0000313" key="4">
    <source>
        <dbReference type="Proteomes" id="UP001432027"/>
    </source>
</evidence>
<comment type="caution">
    <text evidence="3">The sequence shown here is derived from an EMBL/GenBank/DDBJ whole genome shotgun (WGS) entry which is preliminary data.</text>
</comment>
<keyword evidence="4" id="KW-1185">Reference proteome</keyword>
<gene>
    <name evidence="2" type="ORF">PENTCL1PPCAC_10679</name>
    <name evidence="3" type="ORF">PENTCL1PPCAC_30558</name>
</gene>
<keyword evidence="1" id="KW-0732">Signal</keyword>
<dbReference type="AlphaFoldDB" id="A0AAV5UPZ5"/>
<feature type="signal peptide" evidence="1">
    <location>
        <begin position="1"/>
        <end position="21"/>
    </location>
</feature>
<accession>A0AAV5UPZ5</accession>
<evidence type="ECO:0000313" key="2">
    <source>
        <dbReference type="EMBL" id="GMS88504.1"/>
    </source>
</evidence>
<name>A0AAV5UPZ5_9BILA</name>
<feature type="chain" id="PRO_5044714717" evidence="1">
    <location>
        <begin position="22"/>
        <end position="201"/>
    </location>
</feature>